<dbReference type="AlphaFoldDB" id="A0A103XEG1"/>
<protein>
    <submittedName>
        <fullName evidence="2">Immunoglobulin-like domain-containing protein</fullName>
    </submittedName>
</protein>
<dbReference type="PROSITE" id="PS50835">
    <property type="entry name" value="IG_LIKE"/>
    <property type="match status" value="1"/>
</dbReference>
<evidence type="ECO:0000313" key="3">
    <source>
        <dbReference type="Proteomes" id="UP000243975"/>
    </source>
</evidence>
<evidence type="ECO:0000259" key="1">
    <source>
        <dbReference type="PROSITE" id="PS50835"/>
    </source>
</evidence>
<accession>A0A103XEG1</accession>
<evidence type="ECO:0000313" key="2">
    <source>
        <dbReference type="EMBL" id="KVH89248.1"/>
    </source>
</evidence>
<keyword evidence="3" id="KW-1185">Reference proteome</keyword>
<reference evidence="2 3" key="1">
    <citation type="journal article" date="2016" name="Sci. Rep.">
        <title>The genome sequence of the outbreeding globe artichoke constructed de novo incorporating a phase-aware low-pass sequencing strategy of F1 progeny.</title>
        <authorList>
            <person name="Scaglione D."/>
            <person name="Reyes-Chin-Wo S."/>
            <person name="Acquadro A."/>
            <person name="Froenicke L."/>
            <person name="Portis E."/>
            <person name="Beitel C."/>
            <person name="Tirone M."/>
            <person name="Mauro R."/>
            <person name="Lo Monaco A."/>
            <person name="Mauromicale G."/>
            <person name="Faccioli P."/>
            <person name="Cattivelli L."/>
            <person name="Rieseberg L."/>
            <person name="Michelmore R."/>
            <person name="Lanteri S."/>
        </authorList>
    </citation>
    <scope>NUCLEOTIDE SEQUENCE [LARGE SCALE GENOMIC DNA]</scope>
    <source>
        <strain evidence="2">2C</strain>
    </source>
</reference>
<dbReference type="Gramene" id="KVH89248">
    <property type="protein sequence ID" value="KVH89248"/>
    <property type="gene ID" value="Ccrd_008763"/>
</dbReference>
<proteinExistence type="predicted"/>
<name>A0A103XEG1_CYNCS</name>
<dbReference type="EMBL" id="LEKV01005280">
    <property type="protein sequence ID" value="KVH89248.1"/>
    <property type="molecule type" value="Genomic_DNA"/>
</dbReference>
<feature type="non-terminal residue" evidence="2">
    <location>
        <position position="78"/>
    </location>
</feature>
<comment type="caution">
    <text evidence="2">The sequence shown here is derived from an EMBL/GenBank/DDBJ whole genome shotgun (WGS) entry which is preliminary data.</text>
</comment>
<gene>
    <name evidence="2" type="ORF">Ccrd_008763</name>
</gene>
<sequence length="78" mass="9361">MKIFILELFFIIYFCHIFNSGLVTPTTEMETKYFVVKKCRISSQSSFIRTLRCKFLGLDRAFSTYRYSWIQRGVHSMK</sequence>
<organism evidence="2 3">
    <name type="scientific">Cynara cardunculus var. scolymus</name>
    <name type="common">Globe artichoke</name>
    <name type="synonym">Cynara scolymus</name>
    <dbReference type="NCBI Taxonomy" id="59895"/>
    <lineage>
        <taxon>Eukaryota</taxon>
        <taxon>Viridiplantae</taxon>
        <taxon>Streptophyta</taxon>
        <taxon>Embryophyta</taxon>
        <taxon>Tracheophyta</taxon>
        <taxon>Spermatophyta</taxon>
        <taxon>Magnoliopsida</taxon>
        <taxon>eudicotyledons</taxon>
        <taxon>Gunneridae</taxon>
        <taxon>Pentapetalae</taxon>
        <taxon>asterids</taxon>
        <taxon>campanulids</taxon>
        <taxon>Asterales</taxon>
        <taxon>Asteraceae</taxon>
        <taxon>Carduoideae</taxon>
        <taxon>Cardueae</taxon>
        <taxon>Carduinae</taxon>
        <taxon>Cynara</taxon>
    </lineage>
</organism>
<feature type="domain" description="Ig-like" evidence="1">
    <location>
        <begin position="25"/>
        <end position="78"/>
    </location>
</feature>
<dbReference type="Proteomes" id="UP000243975">
    <property type="component" value="Unassembled WGS sequence"/>
</dbReference>
<dbReference type="InterPro" id="IPR007110">
    <property type="entry name" value="Ig-like_dom"/>
</dbReference>